<sequence length="320" mass="35402">MRPFMTPVEDQARAMSCVANAVVGGYEYIMKRNGVEIDFSRLFVYYNARVKAKEAEAAAAAKVDPCQDAPTDSEDSDDDEEDDAQETVKLTVEDVVRSLQIVDEPFGPDFLAGYDAPQDVQIFSLEEAIVSLCLIGSAVDGYDQVESDAVDSLFPLYGLSVDEWLKKFMALKNSQGFDACRAASVAIILAHKLVQLGEELHLSDEFVSNVFATLLQEKPDTISLALPAPLRLHSRGVAVDQLQQRLVDLGYNVQVKGFFGKPTRRAVRKFQKDKGLKQDSIVGQKRGMLSLLEEAILMRELGWLIPCDFVSPFVRVPACL</sequence>
<dbReference type="InterPro" id="IPR036365">
    <property type="entry name" value="PGBD-like_sf"/>
</dbReference>
<dbReference type="InterPro" id="IPR036366">
    <property type="entry name" value="PGBDSf"/>
</dbReference>
<protein>
    <submittedName>
        <fullName evidence="3">Peptidase C1A, papain</fullName>
    </submittedName>
</protein>
<evidence type="ECO:0000313" key="3">
    <source>
        <dbReference type="EMBL" id="CAB9512084.1"/>
    </source>
</evidence>
<name>A0A9N8E3J0_9STRA</name>
<dbReference type="Pfam" id="PF01471">
    <property type="entry name" value="PG_binding_1"/>
    <property type="match status" value="1"/>
</dbReference>
<feature type="region of interest" description="Disordered" evidence="1">
    <location>
        <begin position="61"/>
        <end position="85"/>
    </location>
</feature>
<gene>
    <name evidence="3" type="ORF">SEMRO_517_G158720.1</name>
</gene>
<dbReference type="Gene3D" id="3.90.70.10">
    <property type="entry name" value="Cysteine proteinases"/>
    <property type="match status" value="1"/>
</dbReference>
<feature type="compositionally biased region" description="Acidic residues" evidence="1">
    <location>
        <begin position="71"/>
        <end position="85"/>
    </location>
</feature>
<dbReference type="SUPFAM" id="SSF47090">
    <property type="entry name" value="PGBD-like"/>
    <property type="match status" value="1"/>
</dbReference>
<accession>A0A9N8E3J0</accession>
<reference evidence="3" key="1">
    <citation type="submission" date="2020-06" db="EMBL/GenBank/DDBJ databases">
        <authorList>
            <consortium name="Plant Systems Biology data submission"/>
        </authorList>
    </citation>
    <scope>NUCLEOTIDE SEQUENCE</scope>
    <source>
        <strain evidence="3">D6</strain>
    </source>
</reference>
<dbReference type="InterPro" id="IPR002477">
    <property type="entry name" value="Peptidoglycan-bd-like"/>
</dbReference>
<dbReference type="OrthoDB" id="640249at2759"/>
<evidence type="ECO:0000313" key="4">
    <source>
        <dbReference type="Proteomes" id="UP001153069"/>
    </source>
</evidence>
<dbReference type="EMBL" id="CAICTM010000516">
    <property type="protein sequence ID" value="CAB9512084.1"/>
    <property type="molecule type" value="Genomic_DNA"/>
</dbReference>
<keyword evidence="4" id="KW-1185">Reference proteome</keyword>
<proteinExistence type="predicted"/>
<evidence type="ECO:0000259" key="2">
    <source>
        <dbReference type="Pfam" id="PF01471"/>
    </source>
</evidence>
<comment type="caution">
    <text evidence="3">The sequence shown here is derived from an EMBL/GenBank/DDBJ whole genome shotgun (WGS) entry which is preliminary data.</text>
</comment>
<feature type="domain" description="Peptidoglycan binding-like" evidence="2">
    <location>
        <begin position="236"/>
        <end position="284"/>
    </location>
</feature>
<organism evidence="3 4">
    <name type="scientific">Seminavis robusta</name>
    <dbReference type="NCBI Taxonomy" id="568900"/>
    <lineage>
        <taxon>Eukaryota</taxon>
        <taxon>Sar</taxon>
        <taxon>Stramenopiles</taxon>
        <taxon>Ochrophyta</taxon>
        <taxon>Bacillariophyta</taxon>
        <taxon>Bacillariophyceae</taxon>
        <taxon>Bacillariophycidae</taxon>
        <taxon>Naviculales</taxon>
        <taxon>Naviculaceae</taxon>
        <taxon>Seminavis</taxon>
    </lineage>
</organism>
<dbReference type="Proteomes" id="UP001153069">
    <property type="component" value="Unassembled WGS sequence"/>
</dbReference>
<evidence type="ECO:0000256" key="1">
    <source>
        <dbReference type="SAM" id="MobiDB-lite"/>
    </source>
</evidence>
<dbReference type="AlphaFoldDB" id="A0A9N8E3J0"/>
<dbReference type="Gene3D" id="1.10.101.10">
    <property type="entry name" value="PGBD-like superfamily/PGBD"/>
    <property type="match status" value="1"/>
</dbReference>